<evidence type="ECO:0000256" key="4">
    <source>
        <dbReference type="ARBA" id="ARBA00022801"/>
    </source>
</evidence>
<reference evidence="8 9" key="1">
    <citation type="journal article" date="2018" name="IMA Fungus">
        <title>IMA Genome-F 9: Draft genome sequence of Annulohypoxylon stygium, Aspergillus mulundensis, Berkeleyomyces basicola (syn. Thielaviopsis basicola), Ceratocystis smalleyi, two Cercospora beticola strains, Coleophoma cylindrospora, Fusarium fracticaudum, Phialophora cf. hyalina, and Morchella septimelata.</title>
        <authorList>
            <person name="Wingfield B.D."/>
            <person name="Bills G.F."/>
            <person name="Dong Y."/>
            <person name="Huang W."/>
            <person name="Nel W.J."/>
            <person name="Swalarsk-Parry B.S."/>
            <person name="Vaghefi N."/>
            <person name="Wilken P.M."/>
            <person name="An Z."/>
            <person name="de Beer Z.W."/>
            <person name="De Vos L."/>
            <person name="Chen L."/>
            <person name="Duong T.A."/>
            <person name="Gao Y."/>
            <person name="Hammerbacher A."/>
            <person name="Kikkert J.R."/>
            <person name="Li Y."/>
            <person name="Li H."/>
            <person name="Li K."/>
            <person name="Li Q."/>
            <person name="Liu X."/>
            <person name="Ma X."/>
            <person name="Naidoo K."/>
            <person name="Pethybridge S.J."/>
            <person name="Sun J."/>
            <person name="Steenkamp E.T."/>
            <person name="van der Nest M.A."/>
            <person name="van Wyk S."/>
            <person name="Wingfield M.J."/>
            <person name="Xiong C."/>
            <person name="Yue Q."/>
            <person name="Zhang X."/>
        </authorList>
    </citation>
    <scope>NUCLEOTIDE SEQUENCE [LARGE SCALE GENOMIC DNA]</scope>
    <source>
        <strain evidence="8 9">BP 5553</strain>
    </source>
</reference>
<feature type="domain" description="Peptidase M20 dimerisation" evidence="7">
    <location>
        <begin position="202"/>
        <end position="289"/>
    </location>
</feature>
<sequence length="401" mass="43238">MKLHTLPLHALLFSQAFALVPPAAIPQHGQHPVHERTSSTASLLSLHKDLVEIESITGNENGVGKYLIQYLEAQNFTVETQDVGSATNASRQNILAYLGSKRETRVLISSHIDVVPPYWPYERRGDEIWGRGTVDAKGSVATQITAVEELLAEDKICPGDIALLFVVGEEKGGDGMIKANDLGLKWEAVIFGEPTELKLASGHKGIMGVTLRAHGKAAHSGYPELGKSANEMLISGLYALLHTDLPWSEKYGNTTLNIGRIEGGVAANVIPEDASASLALRIADGEPTDLAEILLKALNTTGEVFNSTFQYGYGPIDIDADVPGNITLEMSMDIVTNTFSGFETIVVNYGTDIPNLKGDHKKYLYGPGSILVAHSDHEHLNVSDLVDAVKGYKLLIEHALA</sequence>
<dbReference type="GO" id="GO:0016787">
    <property type="term" value="F:hydrolase activity"/>
    <property type="evidence" value="ECO:0007669"/>
    <property type="project" value="UniProtKB-KW"/>
</dbReference>
<evidence type="ECO:0000256" key="1">
    <source>
        <dbReference type="ARBA" id="ARBA00001947"/>
    </source>
</evidence>
<evidence type="ECO:0000256" key="5">
    <source>
        <dbReference type="ARBA" id="ARBA00022833"/>
    </source>
</evidence>
<accession>A0A370THG8</accession>
<evidence type="ECO:0000256" key="6">
    <source>
        <dbReference type="SAM" id="SignalP"/>
    </source>
</evidence>
<dbReference type="Gene3D" id="3.30.70.360">
    <property type="match status" value="1"/>
</dbReference>
<dbReference type="PROSITE" id="PS00759">
    <property type="entry name" value="ARGE_DAPE_CPG2_2"/>
    <property type="match status" value="1"/>
</dbReference>
<dbReference type="OrthoDB" id="3064516at2759"/>
<comment type="similarity">
    <text evidence="2">Belongs to the peptidase M20A family.</text>
</comment>
<dbReference type="Gene3D" id="3.40.630.10">
    <property type="entry name" value="Zn peptidases"/>
    <property type="match status" value="1"/>
</dbReference>
<comment type="cofactor">
    <cofactor evidence="1">
        <name>Zn(2+)</name>
        <dbReference type="ChEBI" id="CHEBI:29105"/>
    </cofactor>
</comment>
<organism evidence="8 9">
    <name type="scientific">Venustampulla echinocandica</name>
    <dbReference type="NCBI Taxonomy" id="2656787"/>
    <lineage>
        <taxon>Eukaryota</taxon>
        <taxon>Fungi</taxon>
        <taxon>Dikarya</taxon>
        <taxon>Ascomycota</taxon>
        <taxon>Pezizomycotina</taxon>
        <taxon>Leotiomycetes</taxon>
        <taxon>Helotiales</taxon>
        <taxon>Pleuroascaceae</taxon>
        <taxon>Venustampulla</taxon>
    </lineage>
</organism>
<comment type="caution">
    <text evidence="8">The sequence shown here is derived from an EMBL/GenBank/DDBJ whole genome shotgun (WGS) entry which is preliminary data.</text>
</comment>
<keyword evidence="5" id="KW-0862">Zinc</keyword>
<evidence type="ECO:0000256" key="2">
    <source>
        <dbReference type="ARBA" id="ARBA00006247"/>
    </source>
</evidence>
<dbReference type="SUPFAM" id="SSF55031">
    <property type="entry name" value="Bacterial exopeptidase dimerisation domain"/>
    <property type="match status" value="1"/>
</dbReference>
<dbReference type="RefSeq" id="XP_031867627.1">
    <property type="nucleotide sequence ID" value="XM_032016396.1"/>
</dbReference>
<dbReference type="STRING" id="2656787.A0A370THG8"/>
<dbReference type="AlphaFoldDB" id="A0A370THG8"/>
<dbReference type="GO" id="GO:0046872">
    <property type="term" value="F:metal ion binding"/>
    <property type="evidence" value="ECO:0007669"/>
    <property type="project" value="UniProtKB-KW"/>
</dbReference>
<feature type="signal peptide" evidence="6">
    <location>
        <begin position="1"/>
        <end position="18"/>
    </location>
</feature>
<evidence type="ECO:0000259" key="7">
    <source>
        <dbReference type="Pfam" id="PF07687"/>
    </source>
</evidence>
<dbReference type="InterPro" id="IPR011650">
    <property type="entry name" value="Peptidase_M20_dimer"/>
</dbReference>
<dbReference type="Pfam" id="PF07687">
    <property type="entry name" value="M20_dimer"/>
    <property type="match status" value="1"/>
</dbReference>
<dbReference type="PANTHER" id="PTHR43808:SF8">
    <property type="entry name" value="PEPTIDASE M20 DIMERISATION DOMAIN-CONTAINING PROTEIN"/>
    <property type="match status" value="1"/>
</dbReference>
<proteinExistence type="inferred from homology"/>
<evidence type="ECO:0000256" key="3">
    <source>
        <dbReference type="ARBA" id="ARBA00022723"/>
    </source>
</evidence>
<gene>
    <name evidence="8" type="ORF">BP5553_07773</name>
</gene>
<dbReference type="GeneID" id="43600622"/>
<dbReference type="PROSITE" id="PS00758">
    <property type="entry name" value="ARGE_DAPE_CPG2_1"/>
    <property type="match status" value="1"/>
</dbReference>
<keyword evidence="9" id="KW-1185">Reference proteome</keyword>
<dbReference type="Pfam" id="PF01546">
    <property type="entry name" value="Peptidase_M20"/>
    <property type="match status" value="1"/>
</dbReference>
<dbReference type="CDD" id="cd05652">
    <property type="entry name" value="M20_ArgE_DapE-like_fungal"/>
    <property type="match status" value="1"/>
</dbReference>
<protein>
    <submittedName>
        <fullName evidence="8">Zn-dependent exopeptidase</fullName>
    </submittedName>
</protein>
<dbReference type="InterPro" id="IPR001261">
    <property type="entry name" value="ArgE/DapE_CS"/>
</dbReference>
<name>A0A370THG8_9HELO</name>
<dbReference type="Proteomes" id="UP000254866">
    <property type="component" value="Unassembled WGS sequence"/>
</dbReference>
<feature type="chain" id="PRO_5017034381" evidence="6">
    <location>
        <begin position="19"/>
        <end position="401"/>
    </location>
</feature>
<evidence type="ECO:0000313" key="9">
    <source>
        <dbReference type="Proteomes" id="UP000254866"/>
    </source>
</evidence>
<dbReference type="SUPFAM" id="SSF53187">
    <property type="entry name" value="Zn-dependent exopeptidases"/>
    <property type="match status" value="1"/>
</dbReference>
<keyword evidence="3" id="KW-0479">Metal-binding</keyword>
<dbReference type="InterPro" id="IPR036264">
    <property type="entry name" value="Bact_exopeptidase_dim_dom"/>
</dbReference>
<evidence type="ECO:0000313" key="8">
    <source>
        <dbReference type="EMBL" id="RDL34645.1"/>
    </source>
</evidence>
<dbReference type="PANTHER" id="PTHR43808">
    <property type="entry name" value="ACETYLORNITHINE DEACETYLASE"/>
    <property type="match status" value="1"/>
</dbReference>
<dbReference type="InterPro" id="IPR050072">
    <property type="entry name" value="Peptidase_M20A"/>
</dbReference>
<dbReference type="InterPro" id="IPR002933">
    <property type="entry name" value="Peptidase_M20"/>
</dbReference>
<dbReference type="EMBL" id="NPIC01000007">
    <property type="protein sequence ID" value="RDL34645.1"/>
    <property type="molecule type" value="Genomic_DNA"/>
</dbReference>
<keyword evidence="6" id="KW-0732">Signal</keyword>
<keyword evidence="4" id="KW-0378">Hydrolase</keyword>